<organism evidence="4 5">
    <name type="scientific">Fusarium poae</name>
    <dbReference type="NCBI Taxonomy" id="36050"/>
    <lineage>
        <taxon>Eukaryota</taxon>
        <taxon>Fungi</taxon>
        <taxon>Dikarya</taxon>
        <taxon>Ascomycota</taxon>
        <taxon>Pezizomycotina</taxon>
        <taxon>Sordariomycetes</taxon>
        <taxon>Hypocreomycetidae</taxon>
        <taxon>Hypocreales</taxon>
        <taxon>Nectriaceae</taxon>
        <taxon>Fusarium</taxon>
    </lineage>
</organism>
<dbReference type="InterPro" id="IPR058525">
    <property type="entry name" value="DUF8212"/>
</dbReference>
<comment type="caution">
    <text evidence="4">The sequence shown here is derived from an EMBL/GenBank/DDBJ whole genome shotgun (WGS) entry which is preliminary data.</text>
</comment>
<dbReference type="InterPro" id="IPR010730">
    <property type="entry name" value="HET"/>
</dbReference>
<feature type="domain" description="Heterokaryon incompatibility" evidence="2">
    <location>
        <begin position="22"/>
        <end position="111"/>
    </location>
</feature>
<dbReference type="STRING" id="36050.A0A1B8AQQ1"/>
<dbReference type="EMBL" id="LYXU01000003">
    <property type="protein sequence ID" value="OBS22889.1"/>
    <property type="molecule type" value="Genomic_DNA"/>
</dbReference>
<sequence length="694" mass="77358">MRLINTKSIELQFFTDDDVPDYAILSHTWDQEEVLFQDIGLESAKAKKGYNKLRNCCRVAEQNGFDYIWDDTCCIDKASSAELSEAINSMYRYYQEANVCYVYLADVSTTSRIPDSRWFTRGWTLQELIAPHEIIFFDQHWQELGTKTSLVRILSERTSIPQYILSDSDDLETTSIAQRMSWAADRVTTRKEDGAYSLMGLFGINMPLLYGEGDKAFYRLQEEIMRVSDDHSLFAWRFPGARGGLLAPTPAAFKSSGDIIPWNPFAPYNSPFTITNKGVQTEAPFIPQDTSGRGLCVLCCTAIGKRDKLIAVHLRDTYLTMEHFDRCMSSDFQWIDLNTFSLTRYPARSLYIRLQTPATARKSKRYQENEGRYDTPVDHDLKPRYSLSDAALGGYTGTVWFILANNIGALSTVTSDEISSAVCIAARSGHEDLVSQLMNRRDISSLLVDKDGRTALSHAAEAGQERVVRSILSSARIHPDKRDSNGLTALWYAVHHGHRACAKLLLEKGRVSGNVGGSDNRPSVLWHAISAGDIELVELLLHRQALVGAKSEPLLCLAVANQSIPKNISIAKILLENGADPDERDAKRNTPLHLACRNGDHDMVVLLMRHGANADRLNTSGKTEMAFAALSGNVQLVKLLLENGANPKAKCANGKTAAAYAQGSEMKSLFADHRWYKTILDRTSTNRSAMSGRS</sequence>
<dbReference type="Proteomes" id="UP000091967">
    <property type="component" value="Unassembled WGS sequence"/>
</dbReference>
<dbReference type="SUPFAM" id="SSF48403">
    <property type="entry name" value="Ankyrin repeat"/>
    <property type="match status" value="1"/>
</dbReference>
<evidence type="ECO:0000256" key="1">
    <source>
        <dbReference type="PROSITE-ProRule" id="PRU00023"/>
    </source>
</evidence>
<evidence type="ECO:0000259" key="3">
    <source>
        <dbReference type="Pfam" id="PF26640"/>
    </source>
</evidence>
<protein>
    <submittedName>
        <fullName evidence="4">Uncharacterized protein</fullName>
    </submittedName>
</protein>
<proteinExistence type="predicted"/>
<keyword evidence="1" id="KW-0040">ANK repeat</keyword>
<keyword evidence="5" id="KW-1185">Reference proteome</keyword>
<dbReference type="InterPro" id="IPR036770">
    <property type="entry name" value="Ankyrin_rpt-contain_sf"/>
</dbReference>
<dbReference type="Gene3D" id="1.25.40.20">
    <property type="entry name" value="Ankyrin repeat-containing domain"/>
    <property type="match status" value="1"/>
</dbReference>
<dbReference type="PANTHER" id="PTHR10622:SF10">
    <property type="entry name" value="HET DOMAIN-CONTAINING PROTEIN"/>
    <property type="match status" value="1"/>
</dbReference>
<dbReference type="Pfam" id="PF06985">
    <property type="entry name" value="HET"/>
    <property type="match status" value="1"/>
</dbReference>
<gene>
    <name evidence="4" type="ORF">FPOA_09212</name>
</gene>
<dbReference type="InterPro" id="IPR002110">
    <property type="entry name" value="Ankyrin_rpt"/>
</dbReference>
<name>A0A1B8AQQ1_FUSPO</name>
<dbReference type="Pfam" id="PF12796">
    <property type="entry name" value="Ank_2"/>
    <property type="match status" value="2"/>
</dbReference>
<feature type="repeat" description="ANK" evidence="1">
    <location>
        <begin position="620"/>
        <end position="652"/>
    </location>
</feature>
<dbReference type="PRINTS" id="PR01415">
    <property type="entry name" value="ANKYRIN"/>
</dbReference>
<dbReference type="AlphaFoldDB" id="A0A1B8AQQ1"/>
<reference evidence="4 5" key="1">
    <citation type="submission" date="2016-06" db="EMBL/GenBank/DDBJ databases">
        <title>Living apart together: crosstalk between the core and supernumerary genomes in a fungal plant pathogen.</title>
        <authorList>
            <person name="Vanheule A."/>
            <person name="Audenaert K."/>
            <person name="Warris S."/>
            <person name="Van De Geest H."/>
            <person name="Schijlen E."/>
            <person name="Hofte M."/>
            <person name="De Saeger S."/>
            <person name="Haesaert G."/>
            <person name="Waalwijk C."/>
            <person name="Van Der Lee T."/>
        </authorList>
    </citation>
    <scope>NUCLEOTIDE SEQUENCE [LARGE SCALE GENOMIC DNA]</scope>
    <source>
        <strain evidence="4 5">2516</strain>
    </source>
</reference>
<feature type="repeat" description="ANK" evidence="1">
    <location>
        <begin position="485"/>
        <end position="509"/>
    </location>
</feature>
<dbReference type="PROSITE" id="PS50088">
    <property type="entry name" value="ANK_REPEAT"/>
    <property type="match status" value="3"/>
</dbReference>
<accession>A0A1B8AQQ1</accession>
<dbReference type="Pfam" id="PF26640">
    <property type="entry name" value="DUF8212"/>
    <property type="match status" value="1"/>
</dbReference>
<evidence type="ECO:0000313" key="5">
    <source>
        <dbReference type="Proteomes" id="UP000091967"/>
    </source>
</evidence>
<dbReference type="PROSITE" id="PS50297">
    <property type="entry name" value="ANK_REP_REGION"/>
    <property type="match status" value="3"/>
</dbReference>
<dbReference type="SMART" id="SM00248">
    <property type="entry name" value="ANK"/>
    <property type="match status" value="7"/>
</dbReference>
<feature type="repeat" description="ANK" evidence="1">
    <location>
        <begin position="587"/>
        <end position="619"/>
    </location>
</feature>
<dbReference type="OMA" id="IAPHEII"/>
<evidence type="ECO:0000259" key="2">
    <source>
        <dbReference type="Pfam" id="PF06985"/>
    </source>
</evidence>
<feature type="domain" description="DUF8212" evidence="3">
    <location>
        <begin position="215"/>
        <end position="237"/>
    </location>
</feature>
<evidence type="ECO:0000313" key="4">
    <source>
        <dbReference type="EMBL" id="OBS22889.1"/>
    </source>
</evidence>
<dbReference type="PANTHER" id="PTHR10622">
    <property type="entry name" value="HET DOMAIN-CONTAINING PROTEIN"/>
    <property type="match status" value="1"/>
</dbReference>